<feature type="compositionally biased region" description="Basic and acidic residues" evidence="6">
    <location>
        <begin position="7"/>
        <end position="17"/>
    </location>
</feature>
<gene>
    <name evidence="8" type="ORF">C5167_017925</name>
</gene>
<dbReference type="STRING" id="3469.A0A4Y7IKT1"/>
<evidence type="ECO:0000259" key="7">
    <source>
        <dbReference type="PROSITE" id="PS51369"/>
    </source>
</evidence>
<dbReference type="AlphaFoldDB" id="A0A4Y7IKT1"/>
<feature type="region of interest" description="Disordered" evidence="6">
    <location>
        <begin position="175"/>
        <end position="195"/>
    </location>
</feature>
<dbReference type="Proteomes" id="UP000316621">
    <property type="component" value="Chromosome 2"/>
</dbReference>
<dbReference type="InterPro" id="IPR017887">
    <property type="entry name" value="TF_TCP_subgr"/>
</dbReference>
<reference evidence="8 9" key="1">
    <citation type="journal article" date="2018" name="Science">
        <title>The opium poppy genome and morphinan production.</title>
        <authorList>
            <person name="Guo L."/>
            <person name="Winzer T."/>
            <person name="Yang X."/>
            <person name="Li Y."/>
            <person name="Ning Z."/>
            <person name="He Z."/>
            <person name="Teodor R."/>
            <person name="Lu Y."/>
            <person name="Bowser T.A."/>
            <person name="Graham I.A."/>
            <person name="Ye K."/>
        </authorList>
    </citation>
    <scope>NUCLEOTIDE SEQUENCE [LARGE SCALE GENOMIC DNA]</scope>
    <source>
        <strain evidence="9">cv. HN1</strain>
        <tissue evidence="8">Leaves</tissue>
    </source>
</reference>
<evidence type="ECO:0000256" key="6">
    <source>
        <dbReference type="SAM" id="MobiDB-lite"/>
    </source>
</evidence>
<protein>
    <recommendedName>
        <fullName evidence="7">TCP domain-containing protein</fullName>
    </recommendedName>
</protein>
<feature type="compositionally biased region" description="Basic and acidic residues" evidence="6">
    <location>
        <begin position="175"/>
        <end position="192"/>
    </location>
</feature>
<proteinExistence type="predicted"/>
<keyword evidence="2" id="KW-0805">Transcription regulation</keyword>
<dbReference type="GO" id="GO:0005634">
    <property type="term" value="C:nucleus"/>
    <property type="evidence" value="ECO:0007669"/>
    <property type="project" value="UniProtKB-SubCell"/>
</dbReference>
<evidence type="ECO:0000313" key="8">
    <source>
        <dbReference type="EMBL" id="RZC49504.1"/>
    </source>
</evidence>
<dbReference type="Pfam" id="PF03634">
    <property type="entry name" value="TCP"/>
    <property type="match status" value="1"/>
</dbReference>
<evidence type="ECO:0000313" key="9">
    <source>
        <dbReference type="Proteomes" id="UP000316621"/>
    </source>
</evidence>
<evidence type="ECO:0000256" key="1">
    <source>
        <dbReference type="ARBA" id="ARBA00004123"/>
    </source>
</evidence>
<dbReference type="EMBL" id="CM010716">
    <property type="protein sequence ID" value="RZC49504.1"/>
    <property type="molecule type" value="Genomic_DNA"/>
</dbReference>
<comment type="subcellular location">
    <subcellularLocation>
        <location evidence="1">Nucleus</location>
    </subcellularLocation>
</comment>
<evidence type="ECO:0000256" key="3">
    <source>
        <dbReference type="ARBA" id="ARBA00023125"/>
    </source>
</evidence>
<sequence length="377" mass="41659">MKIGRKGSADQHQQKQDAEDEEAAFGNPITNRAWQSSRIFKVSKASGGKDRHSKVLTTKGVRDRRVRLSVSTAIQFYDLQDRLGYVQPSKAFEWLIKAAANASTQLPSLNAAFLDAPKQPSDEKRIHRTVNMEPTLYMDEVEIEMDSAYNPKQQHNLSASLLACTSTSEIRAKARERTANDKEKEKPDEAPHYQHTSSFTELLTGAQQNNRTHRPLAPTQIDDYFSVGDFGGATLRNNNIYSSSGFSTQTDYGSSPQAIPCIMEVPTSPLSPFTVTADHHNSHHHHQNQQHPEMRQFSSLPEHLIPDTAAATANAGSNRVASDLSHSPLFHHFKQRFSSSPSDGPNIPFFMGNVGNAASCSITPEGNQFLSGFRGGL</sequence>
<dbReference type="GO" id="GO:0043565">
    <property type="term" value="F:sequence-specific DNA binding"/>
    <property type="evidence" value="ECO:0007669"/>
    <property type="project" value="TreeGrafter"/>
</dbReference>
<evidence type="ECO:0000256" key="5">
    <source>
        <dbReference type="ARBA" id="ARBA00023242"/>
    </source>
</evidence>
<dbReference type="PANTHER" id="PTHR31072">
    <property type="entry name" value="TRANSCRIPTION FACTOR TCP4-RELATED"/>
    <property type="match status" value="1"/>
</dbReference>
<keyword evidence="5" id="KW-0539">Nucleus</keyword>
<evidence type="ECO:0000256" key="2">
    <source>
        <dbReference type="ARBA" id="ARBA00023015"/>
    </source>
</evidence>
<evidence type="ECO:0000256" key="4">
    <source>
        <dbReference type="ARBA" id="ARBA00023163"/>
    </source>
</evidence>
<dbReference type="PROSITE" id="PS51369">
    <property type="entry name" value="TCP"/>
    <property type="match status" value="1"/>
</dbReference>
<name>A0A4Y7IKT1_PAPSO</name>
<dbReference type="Gramene" id="RZC49504">
    <property type="protein sequence ID" value="RZC49504"/>
    <property type="gene ID" value="C5167_017925"/>
</dbReference>
<dbReference type="PANTHER" id="PTHR31072:SF93">
    <property type="entry name" value="TRANSCRIPTION FACTOR TCP24"/>
    <property type="match status" value="1"/>
</dbReference>
<feature type="domain" description="TCP" evidence="7">
    <location>
        <begin position="48"/>
        <end position="106"/>
    </location>
</feature>
<keyword evidence="3" id="KW-0238">DNA-binding</keyword>
<accession>A0A4Y7IKT1</accession>
<dbReference type="OrthoDB" id="688758at2759"/>
<organism evidence="8 9">
    <name type="scientific">Papaver somniferum</name>
    <name type="common">Opium poppy</name>
    <dbReference type="NCBI Taxonomy" id="3469"/>
    <lineage>
        <taxon>Eukaryota</taxon>
        <taxon>Viridiplantae</taxon>
        <taxon>Streptophyta</taxon>
        <taxon>Embryophyta</taxon>
        <taxon>Tracheophyta</taxon>
        <taxon>Spermatophyta</taxon>
        <taxon>Magnoliopsida</taxon>
        <taxon>Ranunculales</taxon>
        <taxon>Papaveraceae</taxon>
        <taxon>Papaveroideae</taxon>
        <taxon>Papaver</taxon>
    </lineage>
</organism>
<dbReference type="GO" id="GO:2000032">
    <property type="term" value="P:regulation of secondary shoot formation"/>
    <property type="evidence" value="ECO:0007669"/>
    <property type="project" value="TreeGrafter"/>
</dbReference>
<keyword evidence="4" id="KW-0804">Transcription</keyword>
<dbReference type="GO" id="GO:0003700">
    <property type="term" value="F:DNA-binding transcription factor activity"/>
    <property type="evidence" value="ECO:0007669"/>
    <property type="project" value="InterPro"/>
</dbReference>
<feature type="region of interest" description="Disordered" evidence="6">
    <location>
        <begin position="1"/>
        <end position="28"/>
    </location>
</feature>
<keyword evidence="9" id="KW-1185">Reference proteome</keyword>
<dbReference type="InterPro" id="IPR005333">
    <property type="entry name" value="Transcription_factor_TCP"/>
</dbReference>